<dbReference type="EMBL" id="CP064932">
    <property type="protein sequence ID" value="QPK11243.1"/>
    <property type="molecule type" value="Genomic_DNA"/>
</dbReference>
<organism evidence="2 4">
    <name type="scientific">Rhizobium phaseoli</name>
    <dbReference type="NCBI Taxonomy" id="396"/>
    <lineage>
        <taxon>Bacteria</taxon>
        <taxon>Pseudomonadati</taxon>
        <taxon>Pseudomonadota</taxon>
        <taxon>Alphaproteobacteria</taxon>
        <taxon>Hyphomicrobiales</taxon>
        <taxon>Rhizobiaceae</taxon>
        <taxon>Rhizobium/Agrobacterium group</taxon>
        <taxon>Rhizobium</taxon>
    </lineage>
</organism>
<dbReference type="GeneID" id="45960511"/>
<dbReference type="EMBL" id="CP013572">
    <property type="protein sequence ID" value="ANL88059.1"/>
    <property type="molecule type" value="Genomic_DNA"/>
</dbReference>
<accession>A0A192TJ41</accession>
<reference evidence="1 3" key="1">
    <citation type="submission" date="2015-11" db="EMBL/GenBank/DDBJ databases">
        <title>The limits of bacterial species coexistence and the symbiotic plasmid transference in sympatric Rhizobium populations.</title>
        <authorList>
            <person name="Perez-Carrascal O.M."/>
            <person name="VanInsberghe D."/>
            <person name="Juarez S."/>
            <person name="Polz M.F."/>
            <person name="Vinuesa P."/>
            <person name="Gonzalez V."/>
        </authorList>
    </citation>
    <scope>NUCLEOTIDE SEQUENCE [LARGE SCALE GENOMIC DNA]</scope>
    <source>
        <strain evidence="1 3">N771</strain>
        <plasmid evidence="1 3">pRphaN671d</plasmid>
    </source>
</reference>
<dbReference type="RefSeq" id="WP_016737463.1">
    <property type="nucleotide sequence ID" value="NZ_CP013530.1"/>
</dbReference>
<dbReference type="Proteomes" id="UP000078551">
    <property type="component" value="Plasmid pRphaN671d"/>
</dbReference>
<proteinExistence type="predicted"/>
<geneLocation type="plasmid" evidence="1 3">
    <name>pRphaN671d</name>
</geneLocation>
<evidence type="ECO:0000313" key="3">
    <source>
        <dbReference type="Proteomes" id="UP000078551"/>
    </source>
</evidence>
<evidence type="ECO:0000313" key="1">
    <source>
        <dbReference type="EMBL" id="ANL88059.1"/>
    </source>
</evidence>
<dbReference type="KEGG" id="rpha:AMC79_PC00177"/>
<keyword evidence="3" id="KW-1185">Reference proteome</keyword>
<gene>
    <name evidence="1" type="ORF">AMC81_PD00205</name>
    <name evidence="2" type="ORF">HER27_023025</name>
</gene>
<evidence type="ECO:0000313" key="2">
    <source>
        <dbReference type="EMBL" id="QPK11243.1"/>
    </source>
</evidence>
<dbReference type="Proteomes" id="UP000540266">
    <property type="component" value="Plasmid pBS3a"/>
</dbReference>
<sequence length="156" mass="16932">MKKSIGEVRHFVDLGPPGNAHLILPRAPSIAGEEDVSKCVHVAEACVALSRTQHVADKICTQIEDFYQSHVSVGPDRFLAFEGGGAIIRPTSESLFFRVSARDLVTFCGIRALLEAGLFLATSVSEGAIEWLHADGTRSGETCNRLYNDRCGTDEQ</sequence>
<keyword evidence="2" id="KW-0614">Plasmid</keyword>
<name>A0A192TJ41_9HYPH</name>
<reference evidence="2 4" key="2">
    <citation type="submission" date="2020-11" db="EMBL/GenBank/DDBJ databases">
        <title>Indigenous Rhizobia Nodulating Common beans in Western Kenya.</title>
        <authorList>
            <person name="Wekesa C.S."/>
            <person name="Oelmueller R."/>
            <person name="Furch A.C."/>
        </authorList>
    </citation>
    <scope>NUCLEOTIDE SEQUENCE [LARGE SCALE GENOMIC DNA]</scope>
    <source>
        <strain evidence="4">BS3</strain>
        <strain evidence="2">S3</strain>
        <plasmid evidence="2 4">pBS3a</plasmid>
    </source>
</reference>
<dbReference type="AlphaFoldDB" id="A0A192TJ41"/>
<geneLocation type="plasmid" evidence="2 4">
    <name>pBS3a</name>
</geneLocation>
<protein>
    <submittedName>
        <fullName evidence="2">Uncharacterized protein</fullName>
    </submittedName>
</protein>
<evidence type="ECO:0000313" key="4">
    <source>
        <dbReference type="Proteomes" id="UP000540266"/>
    </source>
</evidence>